<organism evidence="2">
    <name type="scientific">uncultured Sulfurovum sp</name>
    <dbReference type="NCBI Taxonomy" id="269237"/>
    <lineage>
        <taxon>Bacteria</taxon>
        <taxon>Pseudomonadati</taxon>
        <taxon>Campylobacterota</taxon>
        <taxon>Epsilonproteobacteria</taxon>
        <taxon>Campylobacterales</taxon>
        <taxon>Sulfurovaceae</taxon>
        <taxon>Sulfurovum</taxon>
        <taxon>environmental samples</taxon>
    </lineage>
</organism>
<name>A0A6S6TK80_9BACT</name>
<accession>A0A6S6TK80</accession>
<feature type="signal peptide" evidence="1">
    <location>
        <begin position="1"/>
        <end position="21"/>
    </location>
</feature>
<dbReference type="NCBIfam" id="TIGR01451">
    <property type="entry name" value="B_ant_repeat"/>
    <property type="match status" value="1"/>
</dbReference>
<gene>
    <name evidence="2" type="ORF">HELGO_WM7350</name>
</gene>
<dbReference type="AlphaFoldDB" id="A0A6S6TK80"/>
<evidence type="ECO:0000313" key="2">
    <source>
        <dbReference type="EMBL" id="CAA6816838.1"/>
    </source>
</evidence>
<dbReference type="InterPro" id="IPR047589">
    <property type="entry name" value="DUF11_rpt"/>
</dbReference>
<sequence length="299" mass="32240">MKKLIIFLLIVENLVSAGVSAGTEIKNVAYLHYKVGAFDFNTTSNLLVDIVDQKLDMQMSCQESDVVMVGVGEKKRALSFSLSNTGNGIDTYEFTPIEADSRDFTVENAAVYIDNGDGVFSESEDSLATEIKVVADGNISLFLVSDIPNNAVNQSANGIKALSSMQGSLSYGESKKLNDFYAVVAMKEEAKSDFCTYGVSPLALELEKSATLSSDKLYKGTTIEYKIDVKVVGVGTIENVLVKDNVPTGTVYIDESLKLDGVLAGDFNGSAILVAFNSIVQENESSEPLHTITFEVKVQ</sequence>
<keyword evidence="1" id="KW-0732">Signal</keyword>
<feature type="chain" id="PRO_5028189829" evidence="1">
    <location>
        <begin position="22"/>
        <end position="299"/>
    </location>
</feature>
<protein>
    <submittedName>
        <fullName evidence="2">Similarity</fullName>
    </submittedName>
</protein>
<reference evidence="2" key="1">
    <citation type="submission" date="2020-01" db="EMBL/GenBank/DDBJ databases">
        <authorList>
            <person name="Meier V. D."/>
            <person name="Meier V D."/>
        </authorList>
    </citation>
    <scope>NUCLEOTIDE SEQUENCE</scope>
    <source>
        <strain evidence="2">HLG_WM_MAG_04</strain>
    </source>
</reference>
<evidence type="ECO:0000256" key="1">
    <source>
        <dbReference type="SAM" id="SignalP"/>
    </source>
</evidence>
<proteinExistence type="predicted"/>
<dbReference type="EMBL" id="CACVAX010000045">
    <property type="protein sequence ID" value="CAA6816838.1"/>
    <property type="molecule type" value="Genomic_DNA"/>
</dbReference>